<feature type="region of interest" description="Disordered" evidence="1">
    <location>
        <begin position="1"/>
        <end position="36"/>
    </location>
</feature>
<reference evidence="2" key="1">
    <citation type="submission" date="2018-02" db="EMBL/GenBank/DDBJ databases">
        <title>Rhizophora mucronata_Transcriptome.</title>
        <authorList>
            <person name="Meera S.P."/>
            <person name="Sreeshan A."/>
            <person name="Augustine A."/>
        </authorList>
    </citation>
    <scope>NUCLEOTIDE SEQUENCE</scope>
    <source>
        <tissue evidence="2">Leaf</tissue>
    </source>
</reference>
<proteinExistence type="predicted"/>
<evidence type="ECO:0000313" key="2">
    <source>
        <dbReference type="EMBL" id="MBX43411.1"/>
    </source>
</evidence>
<protein>
    <submittedName>
        <fullName evidence="2">Uncharacterized protein</fullName>
    </submittedName>
</protein>
<dbReference type="EMBL" id="GGEC01062927">
    <property type="protein sequence ID" value="MBX43411.1"/>
    <property type="molecule type" value="Transcribed_RNA"/>
</dbReference>
<dbReference type="AlphaFoldDB" id="A0A2P2NLQ3"/>
<accession>A0A2P2NLQ3</accession>
<sequence length="36" mass="4028">MQTDRDSPPNHVHAMIHSSDPLQMNDVDLPGQTTNQ</sequence>
<name>A0A2P2NLQ3_RHIMU</name>
<evidence type="ECO:0000256" key="1">
    <source>
        <dbReference type="SAM" id="MobiDB-lite"/>
    </source>
</evidence>
<organism evidence="2">
    <name type="scientific">Rhizophora mucronata</name>
    <name type="common">Asiatic mangrove</name>
    <dbReference type="NCBI Taxonomy" id="61149"/>
    <lineage>
        <taxon>Eukaryota</taxon>
        <taxon>Viridiplantae</taxon>
        <taxon>Streptophyta</taxon>
        <taxon>Embryophyta</taxon>
        <taxon>Tracheophyta</taxon>
        <taxon>Spermatophyta</taxon>
        <taxon>Magnoliopsida</taxon>
        <taxon>eudicotyledons</taxon>
        <taxon>Gunneridae</taxon>
        <taxon>Pentapetalae</taxon>
        <taxon>rosids</taxon>
        <taxon>fabids</taxon>
        <taxon>Malpighiales</taxon>
        <taxon>Rhizophoraceae</taxon>
        <taxon>Rhizophora</taxon>
    </lineage>
</organism>